<feature type="region of interest" description="Disordered" evidence="1">
    <location>
        <begin position="242"/>
        <end position="277"/>
    </location>
</feature>
<keyword evidence="2" id="KW-0812">Transmembrane</keyword>
<evidence type="ECO:0000313" key="4">
    <source>
        <dbReference type="Proteomes" id="UP001359886"/>
    </source>
</evidence>
<comment type="caution">
    <text evidence="3">The sequence shown here is derived from an EMBL/GenBank/DDBJ whole genome shotgun (WGS) entry which is preliminary data.</text>
</comment>
<feature type="transmembrane region" description="Helical" evidence="2">
    <location>
        <begin position="104"/>
        <end position="127"/>
    </location>
</feature>
<evidence type="ECO:0000313" key="3">
    <source>
        <dbReference type="EMBL" id="MEJ8567957.1"/>
    </source>
</evidence>
<feature type="compositionally biased region" description="Basic and acidic residues" evidence="1">
    <location>
        <begin position="260"/>
        <end position="277"/>
    </location>
</feature>
<dbReference type="InterPro" id="IPR018723">
    <property type="entry name" value="DUF2254_membrane"/>
</dbReference>
<accession>A0AAW9R6U2</accession>
<dbReference type="Proteomes" id="UP001359886">
    <property type="component" value="Unassembled WGS sequence"/>
</dbReference>
<evidence type="ECO:0000256" key="2">
    <source>
        <dbReference type="SAM" id="Phobius"/>
    </source>
</evidence>
<feature type="transmembrane region" description="Helical" evidence="2">
    <location>
        <begin position="57"/>
        <end position="83"/>
    </location>
</feature>
<dbReference type="RefSeq" id="WP_354695281.1">
    <property type="nucleotide sequence ID" value="NZ_JAZHOG010000006.1"/>
</dbReference>
<dbReference type="Pfam" id="PF10011">
    <property type="entry name" value="DUF2254"/>
    <property type="match status" value="1"/>
</dbReference>
<evidence type="ECO:0000256" key="1">
    <source>
        <dbReference type="SAM" id="MobiDB-lite"/>
    </source>
</evidence>
<dbReference type="EMBL" id="JAZHOG010000006">
    <property type="protein sequence ID" value="MEJ8567957.1"/>
    <property type="molecule type" value="Genomic_DNA"/>
</dbReference>
<reference evidence="3 4" key="1">
    <citation type="submission" date="2024-02" db="EMBL/GenBank/DDBJ databases">
        <title>A novel Wenzhouxiangellaceae bacterium, isolated from coastal sediments.</title>
        <authorList>
            <person name="Du Z.-J."/>
            <person name="Ye Y.-Q."/>
            <person name="Zhang X.-Y."/>
        </authorList>
    </citation>
    <scope>NUCLEOTIDE SEQUENCE [LARGE SCALE GENOMIC DNA]</scope>
    <source>
        <strain evidence="3 4">CH-27</strain>
    </source>
</reference>
<name>A0AAW9R6U2_9GAMM</name>
<keyword evidence="4" id="KW-1185">Reference proteome</keyword>
<sequence length="437" mass="47879">MLDRLQFLLNRIRERLWVRPLIMAVLSVFAAFVAKSADHVAFLQSVPEVSFDSLKTLLSVISSSMLVIATFSVASMVSAYASASGTATPRTFPLILADDVSQNALSTFIGAFIFSIVALVTLLNSYYDTAGRFALFVLTLAVFAVVILTFVRWVDRIARLGRLGTTVDKVEAAVQAAVNRRRKRPCLGGVPRSSAPGEEAGVAVFTDDIGYIQRIDMEELQHCARAHGLRVSIDALPGTFMTPDRPLARVSADSDESDEAEKSDKPDQSDEPKRPTVEDIERIRRAFVIGHDRLFDDDPRFGIIVLAEIASRALSPAVNDPGTAIDIIGTLVRLLMAWNEERSEDDDDGPEYDRIRVPPISVDDLFDDAFTGIARDGAGTIEVATRLQKAFRTLSSTDRASLSSAANHHSRLALERARLKMSLPADFEKLQQVANGN</sequence>
<feature type="transmembrane region" description="Helical" evidence="2">
    <location>
        <begin position="16"/>
        <end position="37"/>
    </location>
</feature>
<gene>
    <name evidence="3" type="ORF">V3330_10005</name>
</gene>
<proteinExistence type="predicted"/>
<organism evidence="3 4">
    <name type="scientific">Elongatibacter sediminis</name>
    <dbReference type="NCBI Taxonomy" id="3119006"/>
    <lineage>
        <taxon>Bacteria</taxon>
        <taxon>Pseudomonadati</taxon>
        <taxon>Pseudomonadota</taxon>
        <taxon>Gammaproteobacteria</taxon>
        <taxon>Chromatiales</taxon>
        <taxon>Wenzhouxiangellaceae</taxon>
        <taxon>Elongatibacter</taxon>
    </lineage>
</organism>
<feature type="transmembrane region" description="Helical" evidence="2">
    <location>
        <begin position="133"/>
        <end position="154"/>
    </location>
</feature>
<keyword evidence="2" id="KW-1133">Transmembrane helix</keyword>
<dbReference type="AlphaFoldDB" id="A0AAW9R6U2"/>
<protein>
    <submittedName>
        <fullName evidence="3">DUF2254 domain-containing protein</fullName>
    </submittedName>
</protein>
<keyword evidence="2" id="KW-0472">Membrane</keyword>